<dbReference type="GO" id="GO:0072344">
    <property type="term" value="P:rescue of stalled ribosome"/>
    <property type="evidence" value="ECO:0007669"/>
    <property type="project" value="UniProtKB-UniRule"/>
</dbReference>
<dbReference type="Pfam" id="PF05833">
    <property type="entry name" value="NFACT_N"/>
    <property type="match status" value="1"/>
</dbReference>
<evidence type="ECO:0000256" key="2">
    <source>
        <dbReference type="ARBA" id="ARBA00022730"/>
    </source>
</evidence>
<dbReference type="Gene3D" id="2.30.310.10">
    <property type="entry name" value="ibrinogen binding protein from staphylococcus aureus domain"/>
    <property type="match status" value="1"/>
</dbReference>
<dbReference type="GO" id="GO:0043023">
    <property type="term" value="F:ribosomal large subunit binding"/>
    <property type="evidence" value="ECO:0007669"/>
    <property type="project" value="UniProtKB-UniRule"/>
</dbReference>
<dbReference type="GO" id="GO:0019843">
    <property type="term" value="F:rRNA binding"/>
    <property type="evidence" value="ECO:0007669"/>
    <property type="project" value="UniProtKB-UniRule"/>
</dbReference>
<keyword evidence="3 5" id="KW-0694">RNA-binding</keyword>
<dbReference type="PANTHER" id="PTHR15239">
    <property type="entry name" value="NUCLEAR EXPORT MEDIATOR FACTOR NEMF"/>
    <property type="match status" value="1"/>
</dbReference>
<dbReference type="AlphaFoldDB" id="A0A4S2DR47"/>
<dbReference type="FunFam" id="2.30.310.10:FF:000004">
    <property type="entry name" value="Fibronectin-binding protein A"/>
    <property type="match status" value="1"/>
</dbReference>
<comment type="caution">
    <text evidence="7">The sequence shown here is derived from an EMBL/GenBank/DDBJ whole genome shotgun (WGS) entry which is preliminary data.</text>
</comment>
<dbReference type="OrthoDB" id="9766163at2"/>
<dbReference type="GO" id="GO:1990112">
    <property type="term" value="C:RQC complex"/>
    <property type="evidence" value="ECO:0007669"/>
    <property type="project" value="TreeGrafter"/>
</dbReference>
<dbReference type="EMBL" id="SRYR01000001">
    <property type="protein sequence ID" value="TGY44362.1"/>
    <property type="molecule type" value="Genomic_DNA"/>
</dbReference>
<gene>
    <name evidence="5" type="primary">rqcH</name>
    <name evidence="7" type="ORF">E5347_06000</name>
</gene>
<proteinExistence type="inferred from homology"/>
<dbReference type="InterPro" id="IPR043682">
    <property type="entry name" value="RqcH_bacterial"/>
</dbReference>
<evidence type="ECO:0000259" key="6">
    <source>
        <dbReference type="Pfam" id="PF05670"/>
    </source>
</evidence>
<evidence type="ECO:0000256" key="1">
    <source>
        <dbReference type="ARBA" id="ARBA00022555"/>
    </source>
</evidence>
<evidence type="ECO:0000313" key="7">
    <source>
        <dbReference type="EMBL" id="TGY44362.1"/>
    </source>
</evidence>
<evidence type="ECO:0000256" key="4">
    <source>
        <dbReference type="ARBA" id="ARBA00022917"/>
    </source>
</evidence>
<dbReference type="PANTHER" id="PTHR15239:SF6">
    <property type="entry name" value="RIBOSOME QUALITY CONTROL COMPLEX SUBUNIT NEMF"/>
    <property type="match status" value="1"/>
</dbReference>
<evidence type="ECO:0000256" key="5">
    <source>
        <dbReference type="HAMAP-Rule" id="MF_00844"/>
    </source>
</evidence>
<dbReference type="Proteomes" id="UP000306888">
    <property type="component" value="Unassembled WGS sequence"/>
</dbReference>
<evidence type="ECO:0000313" key="8">
    <source>
        <dbReference type="Proteomes" id="UP000306888"/>
    </source>
</evidence>
<protein>
    <recommendedName>
        <fullName evidence="5">Rqc2 homolog RqcH</fullName>
        <shortName evidence="5">RqcH</shortName>
    </recommendedName>
</protein>
<keyword evidence="4 5" id="KW-0648">Protein biosynthesis</keyword>
<dbReference type="GO" id="GO:0000049">
    <property type="term" value="F:tRNA binding"/>
    <property type="evidence" value="ECO:0007669"/>
    <property type="project" value="UniProtKB-UniRule"/>
</dbReference>
<name>A0A4S2DR47_9CLOT</name>
<sequence length="574" mass="66812">MALDGIYLYSLVSDLKKSILNSKIDKINQPEKDEIVLTLRKGRENIRLLISASSRFPRIHITSISKPNPLQAPMFTMVMRKYLIGGRITNILQLNGDRIIELHIESTDELGFNSKYILVVEIMGRHSNITLVRDRDKKVMECIKHLSLDKNTYRVLYPGVEYVYPPTSNKLNPFDFSYESYNSYILTNDISLDENIFSNIFTGISKSLSKNLYKKFSYDNNTINKQYFYNSFKIFIENIDNIFSYKIYKDEKSFKDFHCVSLFNLDKEYQEVEFNNPNILLDSYFATKDKQDRLNSRSIDMQRLITTNIERCTNKEKKLKDILKECSKKDSYKIKGDLLTSYIYMIKKGEKNIEVLNFYNEEKEEYIKIDLDENKSPSENVQYYYKKYNKLKKSEESAIEQLEKNTGELEYLTSVLTNIINCENYDEIDEIKKELVETGYLRFKGNNKNKKSKPSKPIHLKSSDGIDIYVGKNNIQNDNLTLKFANKNHYWLHTKNIPGSHVILCSDNPSEIALEEAASLAAYYSKAKNSSKVPVDYTKVKNIKKPNGAKPGMVIYHTNNTIYVEPKCCGTMEN</sequence>
<feature type="domain" description="NFACT RNA-binding" evidence="6">
    <location>
        <begin position="458"/>
        <end position="554"/>
    </location>
</feature>
<accession>A0A4S2DR47</accession>
<reference evidence="7 8" key="1">
    <citation type="submission" date="2019-04" db="EMBL/GenBank/DDBJ databases">
        <title>Microbes associate with the intestines of laboratory mice.</title>
        <authorList>
            <person name="Navarre W."/>
            <person name="Wong E."/>
            <person name="Huang K."/>
            <person name="Tropini C."/>
            <person name="Ng K."/>
            <person name="Yu B."/>
        </authorList>
    </citation>
    <scope>NUCLEOTIDE SEQUENCE [LARGE SCALE GENOMIC DNA]</scope>
    <source>
        <strain evidence="7 8">NM50_B9-20</strain>
    </source>
</reference>
<keyword evidence="1 5" id="KW-0820">tRNA-binding</keyword>
<organism evidence="7 8">
    <name type="scientific">Clostridium sartagoforme</name>
    <dbReference type="NCBI Taxonomy" id="84031"/>
    <lineage>
        <taxon>Bacteria</taxon>
        <taxon>Bacillati</taxon>
        <taxon>Bacillota</taxon>
        <taxon>Clostridia</taxon>
        <taxon>Eubacteriales</taxon>
        <taxon>Clostridiaceae</taxon>
        <taxon>Clostridium</taxon>
    </lineage>
</organism>
<dbReference type="HAMAP" id="MF_00844_B">
    <property type="entry name" value="RqcH_B"/>
    <property type="match status" value="1"/>
</dbReference>
<dbReference type="Pfam" id="PF05670">
    <property type="entry name" value="NFACT-R_1"/>
    <property type="match status" value="1"/>
</dbReference>
<evidence type="ECO:0000256" key="3">
    <source>
        <dbReference type="ARBA" id="ARBA00022884"/>
    </source>
</evidence>
<comment type="similarity">
    <text evidence="5">Belongs to the NEMF family.</text>
</comment>
<keyword evidence="2 5" id="KW-0699">rRNA-binding</keyword>
<comment type="subunit">
    <text evidence="5">Associates with stalled 50S ribosomal subunits. Binds to RqcP.</text>
</comment>
<dbReference type="InterPro" id="IPR008532">
    <property type="entry name" value="NFACT_RNA-bd"/>
</dbReference>
<comment type="function">
    <text evidence="5">Key component of the ribosome quality control system (RQC), a ribosome-associated complex that mediates the extraction of incompletely synthesized nascent chains from stalled ribosomes and their subsequent degradation. RqcH recruits Ala-charged tRNA, and with RqcP directs the elongation of stalled nascent chains on 50S ribosomal subunits, leading to non-templated C-terminal alanine extensions (Ala tail). The Ala tail promotes nascent chain degradation. May add between 1 and at least 8 Ala residues. Binds to stalled 50S ribosomal subunits.</text>
</comment>
<dbReference type="InterPro" id="IPR051608">
    <property type="entry name" value="RQC_Subunit_NEMF"/>
</dbReference>
<keyword evidence="8" id="KW-1185">Reference proteome</keyword>
<dbReference type="RefSeq" id="WP_136005494.1">
    <property type="nucleotide sequence ID" value="NZ_SRYR01000001.1"/>
</dbReference>